<name>A0A4R4E225_9BACT</name>
<dbReference type="CDD" id="cd16377">
    <property type="entry name" value="23S_rRNA_IVP_like"/>
    <property type="match status" value="1"/>
</dbReference>
<dbReference type="AlphaFoldDB" id="A0A4R4E225"/>
<evidence type="ECO:0000313" key="1">
    <source>
        <dbReference type="EMBL" id="TCZ72803.1"/>
    </source>
</evidence>
<evidence type="ECO:0000313" key="2">
    <source>
        <dbReference type="Proteomes" id="UP000295164"/>
    </source>
</evidence>
<dbReference type="OrthoDB" id="5515766at2"/>
<dbReference type="PANTHER" id="PTHR38471">
    <property type="entry name" value="FOUR HELIX BUNDLE PROTEIN"/>
    <property type="match status" value="1"/>
</dbReference>
<gene>
    <name evidence="1" type="ORF">E0486_08455</name>
</gene>
<dbReference type="SUPFAM" id="SSF158446">
    <property type="entry name" value="IVS-encoded protein-like"/>
    <property type="match status" value="1"/>
</dbReference>
<dbReference type="RefSeq" id="WP_131851726.1">
    <property type="nucleotide sequence ID" value="NZ_SKFH01000010.1"/>
</dbReference>
<organism evidence="1 2">
    <name type="scientific">Flaviaesturariibacter aridisoli</name>
    <dbReference type="NCBI Taxonomy" id="2545761"/>
    <lineage>
        <taxon>Bacteria</taxon>
        <taxon>Pseudomonadati</taxon>
        <taxon>Bacteroidota</taxon>
        <taxon>Chitinophagia</taxon>
        <taxon>Chitinophagales</taxon>
        <taxon>Chitinophagaceae</taxon>
        <taxon>Flaviaestuariibacter</taxon>
    </lineage>
</organism>
<accession>A0A4R4E225</accession>
<protein>
    <submittedName>
        <fullName evidence="1">Four helix bundle protein</fullName>
    </submittedName>
</protein>
<dbReference type="PANTHER" id="PTHR38471:SF2">
    <property type="entry name" value="FOUR HELIX BUNDLE PROTEIN"/>
    <property type="match status" value="1"/>
</dbReference>
<dbReference type="EMBL" id="SKFH01000010">
    <property type="protein sequence ID" value="TCZ72803.1"/>
    <property type="molecule type" value="Genomic_DNA"/>
</dbReference>
<dbReference type="InterPro" id="IPR036583">
    <property type="entry name" value="23S_rRNA_IVS_sf"/>
</dbReference>
<keyword evidence="2" id="KW-1185">Reference proteome</keyword>
<dbReference type="InterPro" id="IPR012657">
    <property type="entry name" value="23S_rRNA-intervening_sequence"/>
</dbReference>
<reference evidence="1 2" key="1">
    <citation type="submission" date="2019-03" db="EMBL/GenBank/DDBJ databases">
        <authorList>
            <person name="Kim M.K.M."/>
        </authorList>
    </citation>
    <scope>NUCLEOTIDE SEQUENCE [LARGE SCALE GENOMIC DNA]</scope>
    <source>
        <strain evidence="1 2">17J68-15</strain>
    </source>
</reference>
<dbReference type="Gene3D" id="1.20.1440.60">
    <property type="entry name" value="23S rRNA-intervening sequence"/>
    <property type="match status" value="1"/>
</dbReference>
<dbReference type="Pfam" id="PF05635">
    <property type="entry name" value="23S_rRNA_IVP"/>
    <property type="match status" value="1"/>
</dbReference>
<comment type="caution">
    <text evidence="1">The sequence shown here is derived from an EMBL/GenBank/DDBJ whole genome shotgun (WGS) entry which is preliminary data.</text>
</comment>
<dbReference type="Proteomes" id="UP000295164">
    <property type="component" value="Unassembled WGS sequence"/>
</dbReference>
<sequence length="129" mass="14905">MPTFKRFEEIIAWQLARELCKEIYRISQETGLCRDFKLRDQINASSGSIMDNIAEGHGRGGNKEFIQFLEVAHASGAETQSQLYRLLDKDYIQKDEFDRLYQLAGRAKKAIIELIKYLSGSDLRGPRFK</sequence>
<dbReference type="NCBIfam" id="TIGR02436">
    <property type="entry name" value="four helix bundle protein"/>
    <property type="match status" value="1"/>
</dbReference>
<proteinExistence type="predicted"/>